<gene>
    <name evidence="3" type="ORF">MF646_20400</name>
</gene>
<dbReference type="InterPro" id="IPR018392">
    <property type="entry name" value="LysM"/>
</dbReference>
<evidence type="ECO:0000313" key="3">
    <source>
        <dbReference type="EMBL" id="MCL7749483.1"/>
    </source>
</evidence>
<dbReference type="Gene3D" id="3.10.350.10">
    <property type="entry name" value="LysM domain"/>
    <property type="match status" value="3"/>
</dbReference>
<organism evidence="3 4">
    <name type="scientific">Halalkalibacter alkaliphilus</name>
    <dbReference type="NCBI Taxonomy" id="2917993"/>
    <lineage>
        <taxon>Bacteria</taxon>
        <taxon>Bacillati</taxon>
        <taxon>Bacillota</taxon>
        <taxon>Bacilli</taxon>
        <taxon>Bacillales</taxon>
        <taxon>Bacillaceae</taxon>
        <taxon>Halalkalibacter</taxon>
    </lineage>
</organism>
<proteinExistence type="inferred from homology"/>
<dbReference type="PROSITE" id="PS51782">
    <property type="entry name" value="LYSM"/>
    <property type="match status" value="3"/>
</dbReference>
<dbReference type="AlphaFoldDB" id="A0A9X2I813"/>
<dbReference type="RefSeq" id="WP_250098343.1">
    <property type="nucleotide sequence ID" value="NZ_JAKRYL010000030.1"/>
</dbReference>
<evidence type="ECO:0000256" key="1">
    <source>
        <dbReference type="ARBA" id="ARBA00009820"/>
    </source>
</evidence>
<comment type="similarity">
    <text evidence="1">Belongs to the TolB family.</text>
</comment>
<accession>A0A9X2I813</accession>
<dbReference type="PANTHER" id="PTHR36842">
    <property type="entry name" value="PROTEIN TOLB HOMOLOG"/>
    <property type="match status" value="1"/>
</dbReference>
<dbReference type="PANTHER" id="PTHR36842:SF1">
    <property type="entry name" value="PROTEIN TOLB"/>
    <property type="match status" value="1"/>
</dbReference>
<comment type="caution">
    <text evidence="3">The sequence shown here is derived from an EMBL/GenBank/DDBJ whole genome shotgun (WGS) entry which is preliminary data.</text>
</comment>
<dbReference type="InterPro" id="IPR036779">
    <property type="entry name" value="LysM_dom_sf"/>
</dbReference>
<evidence type="ECO:0000313" key="4">
    <source>
        <dbReference type="Proteomes" id="UP001139150"/>
    </source>
</evidence>
<dbReference type="CDD" id="cd00118">
    <property type="entry name" value="LysM"/>
    <property type="match status" value="3"/>
</dbReference>
<keyword evidence="4" id="KW-1185">Reference proteome</keyword>
<feature type="domain" description="LysM" evidence="2">
    <location>
        <begin position="52"/>
        <end position="96"/>
    </location>
</feature>
<dbReference type="InterPro" id="IPR011659">
    <property type="entry name" value="WD40"/>
</dbReference>
<dbReference type="SMART" id="SM00257">
    <property type="entry name" value="LysM"/>
    <property type="match status" value="3"/>
</dbReference>
<dbReference type="SUPFAM" id="SSF54106">
    <property type="entry name" value="LysM domain"/>
    <property type="match status" value="3"/>
</dbReference>
<sequence length="603" mass="67727">MQVFYTVRPGDTLYNIAMRWELPVISLIAANNINPPYMIYVGQQLSVPPGVNVVRVKPEDSVFTIAQFFGVPQEVIIEVNRLVPPYHIQVGQLIKVPPGNPFYVVQPGDTLFHIARRFNVITGERINYEVIRQVNQLPSYDLFLGMRLIIPYASPGDRGMIAYVTNRGGEFDLWLYNPLDGASIQLTNGIGATFSTPYWSPDSRKIAFVGVGGVIYVVDLLGAGIAQIDQVETGVLLSWSPDSQKIVYTKQNKIVLYDVINHQAERIDESGVTDAQWFPSGVELLFQAPDQEGFSQLFRMRTDGTKRRQITENTGGRLNYVRLSPDGMHALYTTPGVSISIIFTVDLTTGNVNEIRGGPLAKNYFPSWSPDSLTIAYSATAFEDRGYFSLMRTSGRRGEEDQTRAISNCFATPVTWSQDGRKVVYLSGCYNEAMANEMWVIDVFHPVPIKLVEGASIASIQWSPAPIPSAKKTYMNNVYKIYFQYPADWQRVDDVRYEGPDGFFQVSALFSEEPIHQVCQSEAFHQLAPYGSDPRIIHTQIQNQGACFIYPSDDQPAEMRGQAALIVQYPMKIHIEGAYYNYFVLWADKGHIDEIGSTLSFLM</sequence>
<dbReference type="Gene3D" id="2.120.10.30">
    <property type="entry name" value="TolB, C-terminal domain"/>
    <property type="match status" value="2"/>
</dbReference>
<dbReference type="InterPro" id="IPR011042">
    <property type="entry name" value="6-blade_b-propeller_TolB-like"/>
</dbReference>
<evidence type="ECO:0000259" key="2">
    <source>
        <dbReference type="PROSITE" id="PS51782"/>
    </source>
</evidence>
<feature type="domain" description="LysM" evidence="2">
    <location>
        <begin position="101"/>
        <end position="150"/>
    </location>
</feature>
<reference evidence="3" key="1">
    <citation type="submission" date="2022-02" db="EMBL/GenBank/DDBJ databases">
        <title>Halalkalibacter sp. nov. isolated from Lonar Lake, India.</title>
        <authorList>
            <person name="Joshi A."/>
            <person name="Thite S."/>
            <person name="Lodha T."/>
        </authorList>
    </citation>
    <scope>NUCLEOTIDE SEQUENCE</scope>
    <source>
        <strain evidence="3">MEB205</strain>
    </source>
</reference>
<dbReference type="SUPFAM" id="SSF82171">
    <property type="entry name" value="DPP6 N-terminal domain-like"/>
    <property type="match status" value="1"/>
</dbReference>
<feature type="domain" description="LysM" evidence="2">
    <location>
        <begin position="3"/>
        <end position="47"/>
    </location>
</feature>
<protein>
    <submittedName>
        <fullName evidence="3">LysM peptidoglycan-binding domain-containing protein</fullName>
    </submittedName>
</protein>
<dbReference type="EMBL" id="JAKRYL010000030">
    <property type="protein sequence ID" value="MCL7749483.1"/>
    <property type="molecule type" value="Genomic_DNA"/>
</dbReference>
<name>A0A9X2I813_9BACI</name>
<dbReference type="Pfam" id="PF07676">
    <property type="entry name" value="PD40"/>
    <property type="match status" value="2"/>
</dbReference>
<dbReference type="Pfam" id="PF01476">
    <property type="entry name" value="LysM"/>
    <property type="match status" value="3"/>
</dbReference>
<dbReference type="Proteomes" id="UP001139150">
    <property type="component" value="Unassembled WGS sequence"/>
</dbReference>